<dbReference type="InterPro" id="IPR034904">
    <property type="entry name" value="FSCA_dom_sf"/>
</dbReference>
<evidence type="ECO:0000256" key="4">
    <source>
        <dbReference type="ARBA" id="ARBA00023014"/>
    </source>
</evidence>
<gene>
    <name evidence="7" type="ORF">BJ998_008910</name>
</gene>
<dbReference type="PANTHER" id="PTHR11178">
    <property type="entry name" value="IRON-SULFUR CLUSTER SCAFFOLD PROTEIN NFU-RELATED"/>
    <property type="match status" value="1"/>
</dbReference>
<dbReference type="Proteomes" id="UP000585638">
    <property type="component" value="Unassembled WGS sequence"/>
</dbReference>
<evidence type="ECO:0000256" key="5">
    <source>
        <dbReference type="ARBA" id="ARBA00049958"/>
    </source>
</evidence>
<proteinExistence type="predicted"/>
<evidence type="ECO:0000313" key="8">
    <source>
        <dbReference type="Proteomes" id="UP000585638"/>
    </source>
</evidence>
<feature type="domain" description="Rieske" evidence="6">
    <location>
        <begin position="187"/>
        <end position="282"/>
    </location>
</feature>
<keyword evidence="2" id="KW-0479">Metal-binding</keyword>
<comment type="caution">
    <text evidence="7">The sequence shown here is derived from an EMBL/GenBank/DDBJ whole genome shotgun (WGS) entry which is preliminary data.</text>
</comment>
<dbReference type="InterPro" id="IPR001075">
    <property type="entry name" value="NIF_FeS_clus_asmbl_NifU_C"/>
</dbReference>
<evidence type="ECO:0000256" key="2">
    <source>
        <dbReference type="ARBA" id="ARBA00022723"/>
    </source>
</evidence>
<evidence type="ECO:0000313" key="7">
    <source>
        <dbReference type="EMBL" id="MBB5897651.1"/>
    </source>
</evidence>
<keyword evidence="4" id="KW-0411">Iron-sulfur</keyword>
<evidence type="ECO:0000259" key="6">
    <source>
        <dbReference type="PROSITE" id="PS51296"/>
    </source>
</evidence>
<dbReference type="SUPFAM" id="SSF50022">
    <property type="entry name" value="ISP domain"/>
    <property type="match status" value="1"/>
</dbReference>
<dbReference type="InterPro" id="IPR017941">
    <property type="entry name" value="Rieske_2Fe-2S"/>
</dbReference>
<dbReference type="Pfam" id="PF00355">
    <property type="entry name" value="Rieske"/>
    <property type="match status" value="1"/>
</dbReference>
<dbReference type="Gene3D" id="2.102.10.10">
    <property type="entry name" value="Rieske [2Fe-2S] iron-sulphur domain"/>
    <property type="match status" value="1"/>
</dbReference>
<dbReference type="GO" id="GO:0051537">
    <property type="term" value="F:2 iron, 2 sulfur cluster binding"/>
    <property type="evidence" value="ECO:0007669"/>
    <property type="project" value="UniProtKB-KW"/>
</dbReference>
<evidence type="ECO:0000256" key="1">
    <source>
        <dbReference type="ARBA" id="ARBA00022714"/>
    </source>
</evidence>
<name>A0A7W9NML1_9PSEU</name>
<dbReference type="RefSeq" id="WP_184870105.1">
    <property type="nucleotide sequence ID" value="NZ_BAAAWY010000039.1"/>
</dbReference>
<keyword evidence="8" id="KW-1185">Reference proteome</keyword>
<keyword evidence="1" id="KW-0001">2Fe-2S</keyword>
<comment type="function">
    <text evidence="5">May be involved in the formation or repair of [Fe-S] clusters present in iron-sulfur proteins.</text>
</comment>
<dbReference type="Gene3D" id="3.30.300.130">
    <property type="entry name" value="Fe-S cluster assembly (FSCA)"/>
    <property type="match status" value="1"/>
</dbReference>
<keyword evidence="3" id="KW-0408">Iron</keyword>
<dbReference type="AlphaFoldDB" id="A0A7W9NML1"/>
<organism evidence="7 8">
    <name type="scientific">Kutzneria kofuensis</name>
    <dbReference type="NCBI Taxonomy" id="103725"/>
    <lineage>
        <taxon>Bacteria</taxon>
        <taxon>Bacillati</taxon>
        <taxon>Actinomycetota</taxon>
        <taxon>Actinomycetes</taxon>
        <taxon>Pseudonocardiales</taxon>
        <taxon>Pseudonocardiaceae</taxon>
        <taxon>Kutzneria</taxon>
    </lineage>
</organism>
<dbReference type="GO" id="GO:0004497">
    <property type="term" value="F:monooxygenase activity"/>
    <property type="evidence" value="ECO:0007669"/>
    <property type="project" value="UniProtKB-ARBA"/>
</dbReference>
<sequence length="286" mass="29714">MASAGEVGDRVERLLAEFEALADPALASRAEELVRTVVEFYGAALERVVELLPEAVLERLAADQLVSGVLVVHDLHPHSLHQRVQHALDAVRPYLGSHSGDVSFVEITDEGVLRLALGGSCDGCPSSMVTVKLAIEQAIAHAAPEITRIEVEGAVLEQPGPTQPGPAQTGPGGRPLLPVVPAEKASWVELGDVDMVAPGAVSSVRARGTATVVCNADGTLYAYRDQCSACQEALSGGHFDGRVLSCPSCAVSYDVVLAGRAVSGDGHLDPLPLLTSDGTIRVAVPA</sequence>
<dbReference type="PROSITE" id="PS51296">
    <property type="entry name" value="RIESKE"/>
    <property type="match status" value="1"/>
</dbReference>
<protein>
    <submittedName>
        <fullName evidence="7">Fe-S cluster biogenesis protein NfuA/nitrite reductase/ring-hydroxylating ferredoxin subunit</fullName>
    </submittedName>
</protein>
<accession>A0A7W9NML1</accession>
<reference evidence="7 8" key="1">
    <citation type="submission" date="2020-08" db="EMBL/GenBank/DDBJ databases">
        <title>Sequencing the genomes of 1000 actinobacteria strains.</title>
        <authorList>
            <person name="Klenk H.-P."/>
        </authorList>
    </citation>
    <scope>NUCLEOTIDE SEQUENCE [LARGE SCALE GENOMIC DNA]</scope>
    <source>
        <strain evidence="7 8">DSM 43851</strain>
    </source>
</reference>
<dbReference type="Pfam" id="PF01106">
    <property type="entry name" value="NifU"/>
    <property type="match status" value="1"/>
</dbReference>
<dbReference type="InterPro" id="IPR036922">
    <property type="entry name" value="Rieske_2Fe-2S_sf"/>
</dbReference>
<dbReference type="GO" id="GO:0005506">
    <property type="term" value="F:iron ion binding"/>
    <property type="evidence" value="ECO:0007669"/>
    <property type="project" value="InterPro"/>
</dbReference>
<evidence type="ECO:0000256" key="3">
    <source>
        <dbReference type="ARBA" id="ARBA00023004"/>
    </source>
</evidence>
<dbReference type="EMBL" id="JACHIR010000003">
    <property type="protein sequence ID" value="MBB5897651.1"/>
    <property type="molecule type" value="Genomic_DNA"/>
</dbReference>
<dbReference type="SUPFAM" id="SSF117916">
    <property type="entry name" value="Fe-S cluster assembly (FSCA) domain-like"/>
    <property type="match status" value="1"/>
</dbReference>
<dbReference type="GO" id="GO:0016226">
    <property type="term" value="P:iron-sulfur cluster assembly"/>
    <property type="evidence" value="ECO:0007669"/>
    <property type="project" value="InterPro"/>
</dbReference>
<dbReference type="GO" id="GO:0016705">
    <property type="term" value="F:oxidoreductase activity, acting on paired donors, with incorporation or reduction of molecular oxygen"/>
    <property type="evidence" value="ECO:0007669"/>
    <property type="project" value="UniProtKB-ARBA"/>
</dbReference>